<dbReference type="AlphaFoldDB" id="W0F676"/>
<keyword evidence="1" id="KW-0812">Transmembrane</keyword>
<protein>
    <submittedName>
        <fullName evidence="2">Uncharacterized protein</fullName>
    </submittedName>
</protein>
<keyword evidence="1" id="KW-1133">Transmembrane helix</keyword>
<evidence type="ECO:0000313" key="2">
    <source>
        <dbReference type="EMBL" id="AHF17303.1"/>
    </source>
</evidence>
<feature type="transmembrane region" description="Helical" evidence="1">
    <location>
        <begin position="24"/>
        <end position="44"/>
    </location>
</feature>
<dbReference type="EMBL" id="CP007035">
    <property type="protein sequence ID" value="AHF17303.1"/>
    <property type="molecule type" value="Genomic_DNA"/>
</dbReference>
<keyword evidence="3" id="KW-1185">Reference proteome</keyword>
<gene>
    <name evidence="2" type="ORF">NIASO_05380</name>
</gene>
<proteinExistence type="predicted"/>
<feature type="transmembrane region" description="Helical" evidence="1">
    <location>
        <begin position="56"/>
        <end position="76"/>
    </location>
</feature>
<keyword evidence="1" id="KW-0472">Membrane</keyword>
<accession>W0F676</accession>
<evidence type="ECO:0000313" key="3">
    <source>
        <dbReference type="Proteomes" id="UP000003586"/>
    </source>
</evidence>
<name>W0F676_9BACT</name>
<organism evidence="2 3">
    <name type="scientific">Niabella soli DSM 19437</name>
    <dbReference type="NCBI Taxonomy" id="929713"/>
    <lineage>
        <taxon>Bacteria</taxon>
        <taxon>Pseudomonadati</taxon>
        <taxon>Bacteroidota</taxon>
        <taxon>Chitinophagia</taxon>
        <taxon>Chitinophagales</taxon>
        <taxon>Chitinophagaceae</taxon>
        <taxon>Niabella</taxon>
    </lineage>
</organism>
<dbReference type="KEGG" id="nso:NIASO_05380"/>
<reference evidence="2 3" key="1">
    <citation type="submission" date="2013-12" db="EMBL/GenBank/DDBJ databases">
        <authorList>
            <consortium name="DOE Joint Genome Institute"/>
            <person name="Eisen J."/>
            <person name="Huntemann M."/>
            <person name="Han J."/>
            <person name="Chen A."/>
            <person name="Kyrpides N."/>
            <person name="Mavromatis K."/>
            <person name="Markowitz V."/>
            <person name="Palaniappan K."/>
            <person name="Ivanova N."/>
            <person name="Schaumberg A."/>
            <person name="Pati A."/>
            <person name="Liolios K."/>
            <person name="Nordberg H.P."/>
            <person name="Cantor M.N."/>
            <person name="Hua S.X."/>
            <person name="Woyke T."/>
        </authorList>
    </citation>
    <scope>NUCLEOTIDE SEQUENCE [LARGE SCALE GENOMIC DNA]</scope>
    <source>
        <strain evidence="3">DSM 19437</strain>
    </source>
</reference>
<dbReference type="Proteomes" id="UP000003586">
    <property type="component" value="Chromosome"/>
</dbReference>
<dbReference type="STRING" id="929713.NIASO_05380"/>
<evidence type="ECO:0000256" key="1">
    <source>
        <dbReference type="SAM" id="Phobius"/>
    </source>
</evidence>
<dbReference type="HOGENOM" id="CLU_2494729_0_0_10"/>
<sequence length="86" mass="9641">MVILALSLLFKAWNHNETVSSTVITAGYALGLVMIPLINVLYLISWAAGKKPGTVVPRWLIVFNVICLLLIFAYIFCINDPYYHQA</sequence>